<feature type="region of interest" description="Disordered" evidence="1">
    <location>
        <begin position="209"/>
        <end position="231"/>
    </location>
</feature>
<feature type="compositionally biased region" description="Basic residues" evidence="1">
    <location>
        <begin position="212"/>
        <end position="223"/>
    </location>
</feature>
<reference evidence="2 3" key="1">
    <citation type="journal article" date="2016" name="BMC Genomics">
        <title>Comparative genomics reveals Cyclospora cayetanensis possesses coccidia-like metabolism and invasion components but unique surface antigens.</title>
        <authorList>
            <person name="Liu S."/>
            <person name="Wang L."/>
            <person name="Zheng H."/>
            <person name="Xu Z."/>
            <person name="Roellig D.M."/>
            <person name="Li N."/>
            <person name="Frace M.A."/>
            <person name="Tang K."/>
            <person name="Arrowood M.J."/>
            <person name="Moss D.M."/>
            <person name="Zhang L."/>
            <person name="Feng Y."/>
            <person name="Xiao L."/>
        </authorList>
    </citation>
    <scope>NUCLEOTIDE SEQUENCE [LARGE SCALE GENOMIC DNA]</scope>
    <source>
        <strain evidence="2 3">CHN_HEN01</strain>
    </source>
</reference>
<dbReference type="AlphaFoldDB" id="A0A1D3CU26"/>
<evidence type="ECO:0000313" key="3">
    <source>
        <dbReference type="Proteomes" id="UP000095192"/>
    </source>
</evidence>
<evidence type="ECO:0000256" key="1">
    <source>
        <dbReference type="SAM" id="MobiDB-lite"/>
    </source>
</evidence>
<dbReference type="EMBL" id="JROU02001962">
    <property type="protein sequence ID" value="OEH74699.1"/>
    <property type="molecule type" value="Genomic_DNA"/>
</dbReference>
<keyword evidence="3" id="KW-1185">Reference proteome</keyword>
<comment type="caution">
    <text evidence="2">The sequence shown here is derived from an EMBL/GenBank/DDBJ whole genome shotgun (WGS) entry which is preliminary data.</text>
</comment>
<proteinExistence type="predicted"/>
<dbReference type="InParanoid" id="A0A1D3CU26"/>
<name>A0A1D3CU26_9EIME</name>
<gene>
    <name evidence="2" type="ORF">cyc_02750</name>
</gene>
<organism evidence="2 3">
    <name type="scientific">Cyclospora cayetanensis</name>
    <dbReference type="NCBI Taxonomy" id="88456"/>
    <lineage>
        <taxon>Eukaryota</taxon>
        <taxon>Sar</taxon>
        <taxon>Alveolata</taxon>
        <taxon>Apicomplexa</taxon>
        <taxon>Conoidasida</taxon>
        <taxon>Coccidia</taxon>
        <taxon>Eucoccidiorida</taxon>
        <taxon>Eimeriorina</taxon>
        <taxon>Eimeriidae</taxon>
        <taxon>Cyclospora</taxon>
    </lineage>
</organism>
<protein>
    <submittedName>
        <fullName evidence="2">Uncharacterized protein</fullName>
    </submittedName>
</protein>
<dbReference type="Proteomes" id="UP000095192">
    <property type="component" value="Unassembled WGS sequence"/>
</dbReference>
<sequence length="231" mass="26113">MQCPLACQLSQRSWRLLLSLQPLLLREDWHPPRVHAQAVAKQDTGATELLSADAALHAILQKAAAASTAAASLCSPEQLLLRMQQLRQQQKQQPSRGHDAPLLPMWCYGQAKTLLKLRVLQQQQQYHKERQHPQRFWMIREWPLFLSPCRKEAWNEPSKEGLEVKCCIPEQVALALALAKAEAAARSSGVTAMPSSSSNSVLVAGAVQLQQHSRRGRNRRDRRPLREIHPR</sequence>
<evidence type="ECO:0000313" key="2">
    <source>
        <dbReference type="EMBL" id="OEH74699.1"/>
    </source>
</evidence>
<dbReference type="VEuPathDB" id="ToxoDB:cyc_02750"/>
<accession>A0A1D3CU26</accession>